<dbReference type="InterPro" id="IPR013341">
    <property type="entry name" value="Mandelate_racemase_N_dom"/>
</dbReference>
<keyword evidence="1" id="KW-0456">Lyase</keyword>
<dbReference type="Proteomes" id="UP000237640">
    <property type="component" value="Unassembled WGS sequence"/>
</dbReference>
<name>A0A2T0MFE0_9FLAO</name>
<dbReference type="OrthoDB" id="9796450at2"/>
<dbReference type="GO" id="GO:0016854">
    <property type="term" value="F:racemase and epimerase activity"/>
    <property type="evidence" value="ECO:0007669"/>
    <property type="project" value="UniProtKB-ARBA"/>
</dbReference>
<comment type="caution">
    <text evidence="3">The sequence shown here is derived from an EMBL/GenBank/DDBJ whole genome shotgun (WGS) entry which is preliminary data.</text>
</comment>
<proteinExistence type="predicted"/>
<dbReference type="RefSeq" id="WP_106143281.1">
    <property type="nucleotide sequence ID" value="NZ_PVYX01000001.1"/>
</dbReference>
<dbReference type="AlphaFoldDB" id="A0A2T0MFE0"/>
<evidence type="ECO:0000313" key="3">
    <source>
        <dbReference type="EMBL" id="PRX56290.1"/>
    </source>
</evidence>
<dbReference type="EMBL" id="PVYX01000001">
    <property type="protein sequence ID" value="PRX56290.1"/>
    <property type="molecule type" value="Genomic_DNA"/>
</dbReference>
<protein>
    <submittedName>
        <fullName evidence="3">Galactonate dehydratase</fullName>
    </submittedName>
</protein>
<evidence type="ECO:0000313" key="4">
    <source>
        <dbReference type="Proteomes" id="UP000237640"/>
    </source>
</evidence>
<dbReference type="SFLD" id="SFLDG00179">
    <property type="entry name" value="mandelate_racemase"/>
    <property type="match status" value="1"/>
</dbReference>
<dbReference type="SUPFAM" id="SSF51604">
    <property type="entry name" value="Enolase C-terminal domain-like"/>
    <property type="match status" value="1"/>
</dbReference>
<dbReference type="Pfam" id="PF13378">
    <property type="entry name" value="MR_MLE_C"/>
    <property type="match status" value="1"/>
</dbReference>
<dbReference type="SUPFAM" id="SSF54826">
    <property type="entry name" value="Enolase N-terminal domain-like"/>
    <property type="match status" value="1"/>
</dbReference>
<evidence type="ECO:0000256" key="1">
    <source>
        <dbReference type="ARBA" id="ARBA00023239"/>
    </source>
</evidence>
<dbReference type="InterPro" id="IPR029017">
    <property type="entry name" value="Enolase-like_N"/>
</dbReference>
<dbReference type="Gene3D" id="3.20.20.120">
    <property type="entry name" value="Enolase-like C-terminal domain"/>
    <property type="match status" value="1"/>
</dbReference>
<feature type="domain" description="Mandelate racemase/muconate lactonizing enzyme C-terminal" evidence="2">
    <location>
        <begin position="172"/>
        <end position="275"/>
    </location>
</feature>
<dbReference type="PANTHER" id="PTHR48080:SF2">
    <property type="entry name" value="D-GALACTONATE DEHYDRATASE"/>
    <property type="match status" value="1"/>
</dbReference>
<keyword evidence="4" id="KW-1185">Reference proteome</keyword>
<dbReference type="PANTHER" id="PTHR48080">
    <property type="entry name" value="D-GALACTONATE DEHYDRATASE-RELATED"/>
    <property type="match status" value="1"/>
</dbReference>
<dbReference type="SMART" id="SM00922">
    <property type="entry name" value="MR_MLE"/>
    <property type="match status" value="1"/>
</dbReference>
<dbReference type="InterPro" id="IPR036849">
    <property type="entry name" value="Enolase-like_C_sf"/>
</dbReference>
<sequence length="407" mass="45626">MNRSEFIKTISSATLATGLPFPIWSLKSNECSIAMFEDMAKDDDFVIRDIDTFMLRKALFISVELNNGIKGWAEAMPNDKRSSRTLIEKTLKNYFEGTNIFDVEKTWDHCIKSEYDLGPGGLLTYSLSGIDCAVYDAMGKVTQKPVYELLGGKLRDSVEIYASFTRDVYPTPDQAAAKAIALVEEGYKTLKFRMRWGLENQDPPNDNTVDFARALRKAVGPGVQLAMDANMGHTQQRAIALGKELEEFNLTWWEEPTAPYDYSAIKAIVENVNIPIVFGEHAYTVDQIKHLLTYGGSWAVNPDLLKCGGFTGGKRIGDYIAEKRVKLVAHNSRPSLSTVCMLHWVCATKMATLPQEFALREKAPGAFDCLTGFPEFKNGRLYISDRPGLGVEVDEDQVRAYDKKYTK</sequence>
<reference evidence="3 4" key="1">
    <citation type="submission" date="2018-03" db="EMBL/GenBank/DDBJ databases">
        <title>Genomic Encyclopedia of Archaeal and Bacterial Type Strains, Phase II (KMG-II): from individual species to whole genera.</title>
        <authorList>
            <person name="Goeker M."/>
        </authorList>
    </citation>
    <scope>NUCLEOTIDE SEQUENCE [LARGE SCALE GENOMIC DNA]</scope>
    <source>
        <strain evidence="3 4">DSM 25027</strain>
    </source>
</reference>
<dbReference type="CDD" id="cd03316">
    <property type="entry name" value="MR_like"/>
    <property type="match status" value="1"/>
</dbReference>
<dbReference type="InterPro" id="IPR013342">
    <property type="entry name" value="Mandelate_racemase_C"/>
</dbReference>
<dbReference type="GO" id="GO:0016829">
    <property type="term" value="F:lyase activity"/>
    <property type="evidence" value="ECO:0007669"/>
    <property type="project" value="UniProtKB-KW"/>
</dbReference>
<dbReference type="Pfam" id="PF02746">
    <property type="entry name" value="MR_MLE_N"/>
    <property type="match status" value="1"/>
</dbReference>
<evidence type="ECO:0000259" key="2">
    <source>
        <dbReference type="SMART" id="SM00922"/>
    </source>
</evidence>
<dbReference type="InterPro" id="IPR034593">
    <property type="entry name" value="DgoD-like"/>
</dbReference>
<dbReference type="SFLD" id="SFLDS00001">
    <property type="entry name" value="Enolase"/>
    <property type="match status" value="1"/>
</dbReference>
<dbReference type="Gene3D" id="3.30.390.10">
    <property type="entry name" value="Enolase-like, N-terminal domain"/>
    <property type="match status" value="1"/>
</dbReference>
<organism evidence="3 4">
    <name type="scientific">Flagellimonas meridianipacifica</name>
    <dbReference type="NCBI Taxonomy" id="1080225"/>
    <lineage>
        <taxon>Bacteria</taxon>
        <taxon>Pseudomonadati</taxon>
        <taxon>Bacteroidota</taxon>
        <taxon>Flavobacteriia</taxon>
        <taxon>Flavobacteriales</taxon>
        <taxon>Flavobacteriaceae</taxon>
        <taxon>Flagellimonas</taxon>
    </lineage>
</organism>
<gene>
    <name evidence="3" type="ORF">CLV81_0285</name>
</gene>
<dbReference type="InterPro" id="IPR029065">
    <property type="entry name" value="Enolase_C-like"/>
</dbReference>
<accession>A0A2T0MFE0</accession>